<name>A0A3P6ZRQ5_HYMDI</name>
<dbReference type="Proteomes" id="UP000274504">
    <property type="component" value="Unassembled WGS sequence"/>
</dbReference>
<proteinExistence type="predicted"/>
<gene>
    <name evidence="2" type="ORF">HDID_LOCUS6438</name>
</gene>
<dbReference type="AlphaFoldDB" id="A0A3P6ZRQ5"/>
<evidence type="ECO:0000313" key="2">
    <source>
        <dbReference type="EMBL" id="VDL58756.1"/>
    </source>
</evidence>
<feature type="compositionally biased region" description="Basic and acidic residues" evidence="1">
    <location>
        <begin position="19"/>
        <end position="34"/>
    </location>
</feature>
<reference evidence="2 3" key="1">
    <citation type="submission" date="2018-11" db="EMBL/GenBank/DDBJ databases">
        <authorList>
            <consortium name="Pathogen Informatics"/>
        </authorList>
    </citation>
    <scope>NUCLEOTIDE SEQUENCE [LARGE SCALE GENOMIC DNA]</scope>
</reference>
<feature type="region of interest" description="Disordered" evidence="1">
    <location>
        <begin position="1"/>
        <end position="59"/>
    </location>
</feature>
<evidence type="ECO:0000256" key="1">
    <source>
        <dbReference type="SAM" id="MobiDB-lite"/>
    </source>
</evidence>
<accession>A0A3P6ZRQ5</accession>
<organism evidence="2 3">
    <name type="scientific">Hymenolepis diminuta</name>
    <name type="common">Rat tapeworm</name>
    <dbReference type="NCBI Taxonomy" id="6216"/>
    <lineage>
        <taxon>Eukaryota</taxon>
        <taxon>Metazoa</taxon>
        <taxon>Spiralia</taxon>
        <taxon>Lophotrochozoa</taxon>
        <taxon>Platyhelminthes</taxon>
        <taxon>Cestoda</taxon>
        <taxon>Eucestoda</taxon>
        <taxon>Cyclophyllidea</taxon>
        <taxon>Hymenolepididae</taxon>
        <taxon>Hymenolepis</taxon>
    </lineage>
</organism>
<dbReference type="EMBL" id="UYSG01005419">
    <property type="protein sequence ID" value="VDL58756.1"/>
    <property type="molecule type" value="Genomic_DNA"/>
</dbReference>
<evidence type="ECO:0000313" key="3">
    <source>
        <dbReference type="Proteomes" id="UP000274504"/>
    </source>
</evidence>
<protein>
    <submittedName>
        <fullName evidence="2">Uncharacterized protein</fullName>
    </submittedName>
</protein>
<sequence>MTQLRSELLNADFKGSQTQERETTDLELPKRDSDDSSFTKITSEMEFDTEQFPPDNQDL</sequence>